<dbReference type="EMBL" id="AEDQ01000027">
    <property type="protein sequence ID" value="EFL43906.1"/>
    <property type="molecule type" value="Genomic_DNA"/>
</dbReference>
<evidence type="ECO:0000313" key="3">
    <source>
        <dbReference type="Proteomes" id="UP000004431"/>
    </source>
</evidence>
<feature type="transmembrane region" description="Helical" evidence="1">
    <location>
        <begin position="237"/>
        <end position="257"/>
    </location>
</feature>
<evidence type="ECO:0000313" key="2">
    <source>
        <dbReference type="EMBL" id="EFL43906.1"/>
    </source>
</evidence>
<organism evidence="2 3">
    <name type="scientific">Fannyhessea vaginae PB189-T1-4</name>
    <dbReference type="NCBI Taxonomy" id="866774"/>
    <lineage>
        <taxon>Bacteria</taxon>
        <taxon>Bacillati</taxon>
        <taxon>Actinomycetota</taxon>
        <taxon>Coriobacteriia</taxon>
        <taxon>Coriobacteriales</taxon>
        <taxon>Atopobiaceae</taxon>
        <taxon>Fannyhessea</taxon>
    </lineage>
</organism>
<protein>
    <recommendedName>
        <fullName evidence="4">DUF554 domain-containing protein</fullName>
    </recommendedName>
</protein>
<dbReference type="RefSeq" id="WP_006304358.1">
    <property type="nucleotide sequence ID" value="NZ_AEDQ01000027.1"/>
</dbReference>
<feature type="transmembrane region" description="Helical" evidence="1">
    <location>
        <begin position="164"/>
        <end position="190"/>
    </location>
</feature>
<evidence type="ECO:0000256" key="1">
    <source>
        <dbReference type="SAM" id="Phobius"/>
    </source>
</evidence>
<sequence length="261" mass="26867">MILLGSIVDAILAFLGGLIGLIFKRFISEELGDFLIMGQGLVVVLLGVQGMSDTSANLAVVTVCMGIGLLIGYYLDIDAALTKCGDTIEHSLSKLMSGKKSPAAAAPAQASESAAAAPAATTHYSFSTGFIYATIYACTGAMAIIGSMHSGMQGDHAMLYVKGALDMIVCVVLAASMGVGVPFCGVPILIYEGILSLLANVVSPYLSASIVSNIVVTGSLLLLVVGLNLMKLTNIKVANMLPAAFLPVIVLPAYNVICALF</sequence>
<dbReference type="Proteomes" id="UP000004431">
    <property type="component" value="Unassembled WGS sequence"/>
</dbReference>
<feature type="transmembrane region" description="Helical" evidence="1">
    <location>
        <begin position="7"/>
        <end position="28"/>
    </location>
</feature>
<keyword evidence="1" id="KW-0812">Transmembrane</keyword>
<dbReference type="InterPro" id="IPR007563">
    <property type="entry name" value="DUF554"/>
</dbReference>
<feature type="transmembrane region" description="Helical" evidence="1">
    <location>
        <begin position="34"/>
        <end position="51"/>
    </location>
</feature>
<evidence type="ECO:0008006" key="4">
    <source>
        <dbReference type="Google" id="ProtNLM"/>
    </source>
</evidence>
<accession>A0ABN0AZG4</accession>
<dbReference type="Pfam" id="PF04474">
    <property type="entry name" value="DUF554"/>
    <property type="match status" value="1"/>
</dbReference>
<reference evidence="2 3" key="1">
    <citation type="submission" date="2010-08" db="EMBL/GenBank/DDBJ databases">
        <authorList>
            <person name="Durkin A.S."/>
            <person name="Madupu R."/>
            <person name="Torralba M."/>
            <person name="Gillis M."/>
            <person name="Methe B."/>
            <person name="Sutton G."/>
            <person name="Nelson K.E."/>
        </authorList>
    </citation>
    <scope>NUCLEOTIDE SEQUENCE [LARGE SCALE GENOMIC DNA]</scope>
    <source>
        <strain evidence="2 3">PB189-T1-4</strain>
    </source>
</reference>
<feature type="transmembrane region" description="Helical" evidence="1">
    <location>
        <begin position="210"/>
        <end position="230"/>
    </location>
</feature>
<keyword evidence="3" id="KW-1185">Reference proteome</keyword>
<feature type="transmembrane region" description="Helical" evidence="1">
    <location>
        <begin position="58"/>
        <end position="75"/>
    </location>
</feature>
<dbReference type="PANTHER" id="PTHR36111">
    <property type="entry name" value="INNER MEMBRANE PROTEIN-RELATED"/>
    <property type="match status" value="1"/>
</dbReference>
<keyword evidence="1" id="KW-0472">Membrane</keyword>
<comment type="caution">
    <text evidence="2">The sequence shown here is derived from an EMBL/GenBank/DDBJ whole genome shotgun (WGS) entry which is preliminary data.</text>
</comment>
<name>A0ABN0AZG4_9ACTN</name>
<keyword evidence="1" id="KW-1133">Transmembrane helix</keyword>
<feature type="transmembrane region" description="Helical" evidence="1">
    <location>
        <begin position="130"/>
        <end position="152"/>
    </location>
</feature>
<gene>
    <name evidence="2" type="ORF">HMPREF9248_0216</name>
</gene>
<proteinExistence type="predicted"/>
<dbReference type="PANTHER" id="PTHR36111:SF2">
    <property type="entry name" value="INNER MEMBRANE PROTEIN"/>
    <property type="match status" value="1"/>
</dbReference>